<reference evidence="2" key="1">
    <citation type="journal article" date="2023" name="Nat. Plants">
        <title>Single-cell RNA sequencing provides a high-resolution roadmap for understanding the multicellular compartmentation of specialized metabolism.</title>
        <authorList>
            <person name="Sun S."/>
            <person name="Shen X."/>
            <person name="Li Y."/>
            <person name="Li Y."/>
            <person name="Wang S."/>
            <person name="Li R."/>
            <person name="Zhang H."/>
            <person name="Shen G."/>
            <person name="Guo B."/>
            <person name="Wei J."/>
            <person name="Xu J."/>
            <person name="St-Pierre B."/>
            <person name="Chen S."/>
            <person name="Sun C."/>
        </authorList>
    </citation>
    <scope>NUCLEOTIDE SEQUENCE [LARGE SCALE GENOMIC DNA]</scope>
</reference>
<proteinExistence type="predicted"/>
<comment type="caution">
    <text evidence="1">The sequence shown here is derived from an EMBL/GenBank/DDBJ whole genome shotgun (WGS) entry which is preliminary data.</text>
</comment>
<accession>A0ACC0AHP7</accession>
<sequence length="247" mass="27244">MPIFRILLIQFLLWFAIFASCFSRNNYDYSSFVKYSLMASPSSASNPTHNSTNNNNPSSGYAAFEPNTTFVQANPSNFKSIVQKLTGLSPPTPRFAGKSNFGEMGPRGTPFKLHERRQTSRKLEINLADGNGIGSGSGINQMGFLGFGSGGSGVGEMVSPVSPLEIFGKVSPQSPYCDSEQEAKNKKDEEMKEISEKEEETQEDLFNDHSFCLCFQCVPQEVEMMSLPPLLLPPLLMLMLMIIALQI</sequence>
<dbReference type="Proteomes" id="UP001060085">
    <property type="component" value="Linkage Group LG06"/>
</dbReference>
<gene>
    <name evidence="1" type="ORF">M9H77_29256</name>
</gene>
<protein>
    <submittedName>
        <fullName evidence="1">Uncharacterized protein</fullName>
    </submittedName>
</protein>
<dbReference type="EMBL" id="CM044706">
    <property type="protein sequence ID" value="KAI5660463.1"/>
    <property type="molecule type" value="Genomic_DNA"/>
</dbReference>
<organism evidence="1 2">
    <name type="scientific">Catharanthus roseus</name>
    <name type="common">Madagascar periwinkle</name>
    <name type="synonym">Vinca rosea</name>
    <dbReference type="NCBI Taxonomy" id="4058"/>
    <lineage>
        <taxon>Eukaryota</taxon>
        <taxon>Viridiplantae</taxon>
        <taxon>Streptophyta</taxon>
        <taxon>Embryophyta</taxon>
        <taxon>Tracheophyta</taxon>
        <taxon>Spermatophyta</taxon>
        <taxon>Magnoliopsida</taxon>
        <taxon>eudicotyledons</taxon>
        <taxon>Gunneridae</taxon>
        <taxon>Pentapetalae</taxon>
        <taxon>asterids</taxon>
        <taxon>lamiids</taxon>
        <taxon>Gentianales</taxon>
        <taxon>Apocynaceae</taxon>
        <taxon>Rauvolfioideae</taxon>
        <taxon>Vinceae</taxon>
        <taxon>Catharanthinae</taxon>
        <taxon>Catharanthus</taxon>
    </lineage>
</organism>
<evidence type="ECO:0000313" key="1">
    <source>
        <dbReference type="EMBL" id="KAI5660463.1"/>
    </source>
</evidence>
<name>A0ACC0AHP7_CATRO</name>
<keyword evidence="2" id="KW-1185">Reference proteome</keyword>
<evidence type="ECO:0000313" key="2">
    <source>
        <dbReference type="Proteomes" id="UP001060085"/>
    </source>
</evidence>